<dbReference type="EMBL" id="MU007075">
    <property type="protein sequence ID" value="KAF2424438.1"/>
    <property type="molecule type" value="Genomic_DNA"/>
</dbReference>
<comment type="cofactor">
    <cofactor evidence="1">
        <name>FAD</name>
        <dbReference type="ChEBI" id="CHEBI:57692"/>
    </cofactor>
</comment>
<dbReference type="Gene3D" id="3.40.30.120">
    <property type="match status" value="1"/>
</dbReference>
<dbReference type="Gene3D" id="3.30.9.10">
    <property type="entry name" value="D-Amino Acid Oxidase, subunit A, domain 2"/>
    <property type="match status" value="2"/>
</dbReference>
<dbReference type="InterPro" id="IPR050641">
    <property type="entry name" value="RIFMO-like"/>
</dbReference>
<evidence type="ECO:0000256" key="3">
    <source>
        <dbReference type="ARBA" id="ARBA00022827"/>
    </source>
</evidence>
<proteinExistence type="predicted"/>
<comment type="caution">
    <text evidence="6">The sequence shown here is derived from an EMBL/GenBank/DDBJ whole genome shotgun (WGS) entry which is preliminary data.</text>
</comment>
<dbReference type="GO" id="GO:0016709">
    <property type="term" value="F:oxidoreductase activity, acting on paired donors, with incorporation or reduction of molecular oxygen, NAD(P)H as one donor, and incorporation of one atom of oxygen"/>
    <property type="evidence" value="ECO:0007669"/>
    <property type="project" value="UniProtKB-ARBA"/>
</dbReference>
<dbReference type="PRINTS" id="PR00420">
    <property type="entry name" value="RNGMNOXGNASE"/>
</dbReference>
<accession>A0A9P4NKE8</accession>
<evidence type="ECO:0000259" key="5">
    <source>
        <dbReference type="Pfam" id="PF01494"/>
    </source>
</evidence>
<dbReference type="Proteomes" id="UP000800235">
    <property type="component" value="Unassembled WGS sequence"/>
</dbReference>
<organism evidence="6 7">
    <name type="scientific">Tothia fuscella</name>
    <dbReference type="NCBI Taxonomy" id="1048955"/>
    <lineage>
        <taxon>Eukaryota</taxon>
        <taxon>Fungi</taxon>
        <taxon>Dikarya</taxon>
        <taxon>Ascomycota</taxon>
        <taxon>Pezizomycotina</taxon>
        <taxon>Dothideomycetes</taxon>
        <taxon>Pleosporomycetidae</taxon>
        <taxon>Venturiales</taxon>
        <taxon>Cylindrosympodiaceae</taxon>
        <taxon>Tothia</taxon>
    </lineage>
</organism>
<dbReference type="GO" id="GO:0071949">
    <property type="term" value="F:FAD binding"/>
    <property type="evidence" value="ECO:0007669"/>
    <property type="project" value="InterPro"/>
</dbReference>
<dbReference type="Pfam" id="PF01494">
    <property type="entry name" value="FAD_binding_3"/>
    <property type="match status" value="2"/>
</dbReference>
<name>A0A9P4NKE8_9PEZI</name>
<feature type="domain" description="FAD-binding" evidence="5">
    <location>
        <begin position="197"/>
        <end position="358"/>
    </location>
</feature>
<protein>
    <recommendedName>
        <fullName evidence="5">FAD-binding domain-containing protein</fullName>
    </recommendedName>
</protein>
<gene>
    <name evidence="6" type="ORF">EJ08DRAFT_639399</name>
</gene>
<sequence>MAPSSHTNGAWDSIKLKTLNGETDGATGPAIEVPILIVGSGPTGLLMAYMLSRLGVKCLVVEKYFSRLEAPKAHAINPRSLEIVRQFGLDTTTIRRLGSSRHEAFWVNFVTNLSGQKIGSLPYERMDKEVLADTPEMIHNIPQPVLEQFIADHLVHDSNVEIKKGSSFVSCTQEDDRVSTIVEERGSKSRYSDSYEAMMTIHINTDLRPVLGTQTGMLHWIMDPAVSGFIIGYDLSGNQVLICNFDAKKHPAESWTSDDARRVVTPAIGKEIPFEIVSFRPWISSRKVATRFQEGSVFLCGDAAHAFPPTGGLGLNCGLADVHNLAYKLAGNLQGWGGVSLLQSYESERRHIAELYSQQSVKNGLKIFGFLKTLGLAADDDVESARQMLLKKVNEPEMQATIEEGVESQREHFDNLELHIGYVYGSNYQPPHASHFTPKFVPGGRLPHAWIRPSRLHIIDSLLKPVDVSYVWDFSFSEQEARRFSTLDLVPRDGFALFVTKEGGWHRRFERIKQRLFLRNIKIELFVVGEHFEFAIPVDGEKWAERAGLAEGGGLLIRPDQHILMRFKVDAGGVEVVNSVLEHLGVEPTDSDEYRI</sequence>
<evidence type="ECO:0000256" key="4">
    <source>
        <dbReference type="ARBA" id="ARBA00023002"/>
    </source>
</evidence>
<evidence type="ECO:0000256" key="1">
    <source>
        <dbReference type="ARBA" id="ARBA00001974"/>
    </source>
</evidence>
<dbReference type="InterPro" id="IPR036188">
    <property type="entry name" value="FAD/NAD-bd_sf"/>
</dbReference>
<dbReference type="InterPro" id="IPR002938">
    <property type="entry name" value="FAD-bd"/>
</dbReference>
<keyword evidence="2" id="KW-0285">Flavoprotein</keyword>
<keyword evidence="4" id="KW-0560">Oxidoreductase</keyword>
<evidence type="ECO:0000256" key="2">
    <source>
        <dbReference type="ARBA" id="ARBA00022630"/>
    </source>
</evidence>
<dbReference type="PANTHER" id="PTHR43004:SF19">
    <property type="entry name" value="BINDING MONOOXYGENASE, PUTATIVE (JCVI)-RELATED"/>
    <property type="match status" value="1"/>
</dbReference>
<dbReference type="SUPFAM" id="SSF51905">
    <property type="entry name" value="FAD/NAD(P)-binding domain"/>
    <property type="match status" value="1"/>
</dbReference>
<dbReference type="AlphaFoldDB" id="A0A9P4NKE8"/>
<keyword evidence="7" id="KW-1185">Reference proteome</keyword>
<keyword evidence="3" id="KW-0274">FAD</keyword>
<dbReference type="Gene3D" id="3.50.50.60">
    <property type="entry name" value="FAD/NAD(P)-binding domain"/>
    <property type="match status" value="2"/>
</dbReference>
<evidence type="ECO:0000313" key="7">
    <source>
        <dbReference type="Proteomes" id="UP000800235"/>
    </source>
</evidence>
<evidence type="ECO:0000313" key="6">
    <source>
        <dbReference type="EMBL" id="KAF2424438.1"/>
    </source>
</evidence>
<dbReference type="OrthoDB" id="2690153at2759"/>
<dbReference type="PANTHER" id="PTHR43004">
    <property type="entry name" value="TRK SYSTEM POTASSIUM UPTAKE PROTEIN"/>
    <property type="match status" value="1"/>
</dbReference>
<reference evidence="6" key="1">
    <citation type="journal article" date="2020" name="Stud. Mycol.">
        <title>101 Dothideomycetes genomes: a test case for predicting lifestyles and emergence of pathogens.</title>
        <authorList>
            <person name="Haridas S."/>
            <person name="Albert R."/>
            <person name="Binder M."/>
            <person name="Bloem J."/>
            <person name="Labutti K."/>
            <person name="Salamov A."/>
            <person name="Andreopoulos B."/>
            <person name="Baker S."/>
            <person name="Barry K."/>
            <person name="Bills G."/>
            <person name="Bluhm B."/>
            <person name="Cannon C."/>
            <person name="Castanera R."/>
            <person name="Culley D."/>
            <person name="Daum C."/>
            <person name="Ezra D."/>
            <person name="Gonzalez J."/>
            <person name="Henrissat B."/>
            <person name="Kuo A."/>
            <person name="Liang C."/>
            <person name="Lipzen A."/>
            <person name="Lutzoni F."/>
            <person name="Magnuson J."/>
            <person name="Mondo S."/>
            <person name="Nolan M."/>
            <person name="Ohm R."/>
            <person name="Pangilinan J."/>
            <person name="Park H.-J."/>
            <person name="Ramirez L."/>
            <person name="Alfaro M."/>
            <person name="Sun H."/>
            <person name="Tritt A."/>
            <person name="Yoshinaga Y."/>
            <person name="Zwiers L.-H."/>
            <person name="Turgeon B."/>
            <person name="Goodwin S."/>
            <person name="Spatafora J."/>
            <person name="Crous P."/>
            <person name="Grigoriev I."/>
        </authorList>
    </citation>
    <scope>NUCLEOTIDE SEQUENCE</scope>
    <source>
        <strain evidence="6">CBS 130266</strain>
    </source>
</reference>
<feature type="domain" description="FAD-binding" evidence="5">
    <location>
        <begin position="32"/>
        <end position="188"/>
    </location>
</feature>